<dbReference type="EMBL" id="LXQA010159990">
    <property type="protein sequence ID" value="MCI27543.1"/>
    <property type="molecule type" value="Genomic_DNA"/>
</dbReference>
<dbReference type="PANTHER" id="PTHR32370">
    <property type="entry name" value="OS12G0117600 PROTEIN"/>
    <property type="match status" value="1"/>
</dbReference>
<proteinExistence type="inferred from homology"/>
<keyword evidence="1" id="KW-0833">Ubl conjugation pathway</keyword>
<name>A0A392QT31_9FABA</name>
<dbReference type="InterPro" id="IPR027356">
    <property type="entry name" value="NPH3_dom"/>
</dbReference>
<accession>A0A392QT31</accession>
<evidence type="ECO:0000313" key="5">
    <source>
        <dbReference type="Proteomes" id="UP000265520"/>
    </source>
</evidence>
<dbReference type="PROSITE" id="PS51649">
    <property type="entry name" value="NPH3"/>
    <property type="match status" value="1"/>
</dbReference>
<evidence type="ECO:0000313" key="4">
    <source>
        <dbReference type="EMBL" id="MCI27543.1"/>
    </source>
</evidence>
<feature type="non-terminal residue" evidence="4">
    <location>
        <position position="135"/>
    </location>
</feature>
<comment type="similarity">
    <text evidence="2">Belongs to the NPH3 family.</text>
</comment>
<comment type="caution">
    <text evidence="4">The sequence shown here is derived from an EMBL/GenBank/DDBJ whole genome shotgun (WGS) entry which is preliminary data.</text>
</comment>
<dbReference type="AlphaFoldDB" id="A0A392QT31"/>
<protein>
    <submittedName>
        <fullName evidence="4">BTB/POZ domain-containing protein</fullName>
    </submittedName>
</protein>
<dbReference type="GO" id="GO:0016567">
    <property type="term" value="P:protein ubiquitination"/>
    <property type="evidence" value="ECO:0007669"/>
    <property type="project" value="UniProtKB-UniPathway"/>
</dbReference>
<dbReference type="Pfam" id="PF03000">
    <property type="entry name" value="NPH3"/>
    <property type="match status" value="1"/>
</dbReference>
<dbReference type="Proteomes" id="UP000265520">
    <property type="component" value="Unassembled WGS sequence"/>
</dbReference>
<evidence type="ECO:0000256" key="1">
    <source>
        <dbReference type="ARBA" id="ARBA00022786"/>
    </source>
</evidence>
<reference evidence="4 5" key="1">
    <citation type="journal article" date="2018" name="Front. Plant Sci.">
        <title>Red Clover (Trifolium pratense) and Zigzag Clover (T. medium) - A Picture of Genomic Similarities and Differences.</title>
        <authorList>
            <person name="Dluhosova J."/>
            <person name="Istvanek J."/>
            <person name="Nedelnik J."/>
            <person name="Repkova J."/>
        </authorList>
    </citation>
    <scope>NUCLEOTIDE SEQUENCE [LARGE SCALE GENOMIC DNA]</scope>
    <source>
        <strain evidence="5">cv. 10/8</strain>
        <tissue evidence="4">Leaf</tissue>
    </source>
</reference>
<evidence type="ECO:0000256" key="2">
    <source>
        <dbReference type="PROSITE-ProRule" id="PRU00982"/>
    </source>
</evidence>
<feature type="domain" description="NPH3" evidence="3">
    <location>
        <begin position="1"/>
        <end position="135"/>
    </location>
</feature>
<dbReference type="UniPathway" id="UPA00143"/>
<evidence type="ECO:0000259" key="3">
    <source>
        <dbReference type="PROSITE" id="PS51649"/>
    </source>
</evidence>
<sequence>MELVKRVGLQLEEATVNDLIMVCDVDLVIKISEQFMLQLVQSPPTSPVRSRLVFERRRSLSAENVDFELQESRRSSSASHSSKLKVAKLVDRYLIEVAKDVNLSLDKFVALAESVPEFARCDHDDLYGAIDTYLK</sequence>
<keyword evidence="5" id="KW-1185">Reference proteome</keyword>
<dbReference type="InterPro" id="IPR043454">
    <property type="entry name" value="NPH3/RPT2-like"/>
</dbReference>
<organism evidence="4 5">
    <name type="scientific">Trifolium medium</name>
    <dbReference type="NCBI Taxonomy" id="97028"/>
    <lineage>
        <taxon>Eukaryota</taxon>
        <taxon>Viridiplantae</taxon>
        <taxon>Streptophyta</taxon>
        <taxon>Embryophyta</taxon>
        <taxon>Tracheophyta</taxon>
        <taxon>Spermatophyta</taxon>
        <taxon>Magnoliopsida</taxon>
        <taxon>eudicotyledons</taxon>
        <taxon>Gunneridae</taxon>
        <taxon>Pentapetalae</taxon>
        <taxon>rosids</taxon>
        <taxon>fabids</taxon>
        <taxon>Fabales</taxon>
        <taxon>Fabaceae</taxon>
        <taxon>Papilionoideae</taxon>
        <taxon>50 kb inversion clade</taxon>
        <taxon>NPAAA clade</taxon>
        <taxon>Hologalegina</taxon>
        <taxon>IRL clade</taxon>
        <taxon>Trifolieae</taxon>
        <taxon>Trifolium</taxon>
    </lineage>
</organism>